<dbReference type="AlphaFoldDB" id="A1VL10"/>
<organism evidence="3 4">
    <name type="scientific">Polaromonas naphthalenivorans (strain CJ2)</name>
    <dbReference type="NCBI Taxonomy" id="365044"/>
    <lineage>
        <taxon>Bacteria</taxon>
        <taxon>Pseudomonadati</taxon>
        <taxon>Pseudomonadota</taxon>
        <taxon>Betaproteobacteria</taxon>
        <taxon>Burkholderiales</taxon>
        <taxon>Comamonadaceae</taxon>
        <taxon>Polaromonas</taxon>
    </lineage>
</organism>
<evidence type="ECO:0000256" key="2">
    <source>
        <dbReference type="SAM" id="SignalP"/>
    </source>
</evidence>
<keyword evidence="4" id="KW-1185">Reference proteome</keyword>
<dbReference type="STRING" id="365044.Pnap_1021"/>
<accession>A1VL10</accession>
<protein>
    <submittedName>
        <fullName evidence="3">Uncharacterized protein UPF0065</fullName>
    </submittedName>
</protein>
<dbReference type="PANTHER" id="PTHR42928">
    <property type="entry name" value="TRICARBOXYLATE-BINDING PROTEIN"/>
    <property type="match status" value="1"/>
</dbReference>
<dbReference type="HOGENOM" id="CLU_045683_0_0_4"/>
<dbReference type="PIRSF" id="PIRSF017082">
    <property type="entry name" value="YflP"/>
    <property type="match status" value="1"/>
</dbReference>
<feature type="chain" id="PRO_5002639071" evidence="2">
    <location>
        <begin position="22"/>
        <end position="323"/>
    </location>
</feature>
<dbReference type="Gene3D" id="3.40.190.150">
    <property type="entry name" value="Bordetella uptake gene, domain 1"/>
    <property type="match status" value="1"/>
</dbReference>
<dbReference type="RefSeq" id="WP_011800432.1">
    <property type="nucleotide sequence ID" value="NC_008781.1"/>
</dbReference>
<gene>
    <name evidence="3" type="ordered locus">Pnap_1021</name>
</gene>
<feature type="signal peptide" evidence="2">
    <location>
        <begin position="1"/>
        <end position="21"/>
    </location>
</feature>
<dbReference type="Proteomes" id="UP000000644">
    <property type="component" value="Chromosome"/>
</dbReference>
<keyword evidence="2" id="KW-0732">Signal</keyword>
<dbReference type="EMBL" id="CP000529">
    <property type="protein sequence ID" value="ABM36338.1"/>
    <property type="molecule type" value="Genomic_DNA"/>
</dbReference>
<dbReference type="Pfam" id="PF03401">
    <property type="entry name" value="TctC"/>
    <property type="match status" value="1"/>
</dbReference>
<dbReference type="OrthoDB" id="8678477at2"/>
<comment type="similarity">
    <text evidence="1">Belongs to the UPF0065 (bug) family.</text>
</comment>
<evidence type="ECO:0000256" key="1">
    <source>
        <dbReference type="ARBA" id="ARBA00006987"/>
    </source>
</evidence>
<dbReference type="InterPro" id="IPR005064">
    <property type="entry name" value="BUG"/>
</dbReference>
<dbReference type="InterPro" id="IPR042100">
    <property type="entry name" value="Bug_dom1"/>
</dbReference>
<evidence type="ECO:0000313" key="4">
    <source>
        <dbReference type="Proteomes" id="UP000000644"/>
    </source>
</evidence>
<dbReference type="SUPFAM" id="SSF53850">
    <property type="entry name" value="Periplasmic binding protein-like II"/>
    <property type="match status" value="1"/>
</dbReference>
<sequence length="323" mass="34273">MKLPHLALSLLAALGMHSAMAAEAYPAKPVRWVVAFSAGGGSDILARTVGLQLSKQLGQQIVVDNKPGGATVIAAESVARSPGDGYTVFTADNGTLIFNTALFKRLSYEPKKDFAPIGMMARFPLVLATNPASGFATAKEAIEAMRKQPGKFSYASSGVGSPHHLAMEMLKERARIDVTHVPYKGGAPAVQDVAGGQLPFIVIDIATGLPMIKAGKLKVLATFSKSRLAAMPDVPTLMELGYTDIEATAWQGLVVPASTPKAIQDQLSSELQKAINVPAVSARLVELGVEPLPSDAAAMNKRWSDDAAYWPKLIKDRQITLDQ</sequence>
<name>A1VL10_POLNA</name>
<proteinExistence type="inferred from homology"/>
<dbReference type="eggNOG" id="COG3181">
    <property type="taxonomic scope" value="Bacteria"/>
</dbReference>
<dbReference type="Gene3D" id="3.40.190.10">
    <property type="entry name" value="Periplasmic binding protein-like II"/>
    <property type="match status" value="1"/>
</dbReference>
<evidence type="ECO:0000313" key="3">
    <source>
        <dbReference type="EMBL" id="ABM36338.1"/>
    </source>
</evidence>
<dbReference type="KEGG" id="pna:Pnap_1021"/>
<dbReference type="PANTHER" id="PTHR42928:SF5">
    <property type="entry name" value="BLR1237 PROTEIN"/>
    <property type="match status" value="1"/>
</dbReference>
<dbReference type="CDD" id="cd07012">
    <property type="entry name" value="PBP2_Bug_TTT"/>
    <property type="match status" value="1"/>
</dbReference>
<reference evidence="4" key="1">
    <citation type="journal article" date="2009" name="Environ. Microbiol.">
        <title>The genome of Polaromonas naphthalenivorans strain CJ2, isolated from coal tar-contaminated sediment, reveals physiological and metabolic versatility and evolution through extensive horizontal gene transfer.</title>
        <authorList>
            <person name="Yagi J.M."/>
            <person name="Sims D."/>
            <person name="Brettin T."/>
            <person name="Bruce D."/>
            <person name="Madsen E.L."/>
        </authorList>
    </citation>
    <scope>NUCLEOTIDE SEQUENCE [LARGE SCALE GENOMIC DNA]</scope>
    <source>
        <strain evidence="4">CJ2</strain>
    </source>
</reference>